<dbReference type="PANTHER" id="PTHR12169">
    <property type="entry name" value="ATPASE N2B"/>
    <property type="match status" value="1"/>
</dbReference>
<dbReference type="PANTHER" id="PTHR12169:SF6">
    <property type="entry name" value="AFG1-LIKE ATPASE"/>
    <property type="match status" value="1"/>
</dbReference>
<dbReference type="EMBL" id="VRMN01000003">
    <property type="protein sequence ID" value="KAA8495250.1"/>
    <property type="molecule type" value="Genomic_DNA"/>
</dbReference>
<dbReference type="InterPro" id="IPR005654">
    <property type="entry name" value="ATPase_AFG1-like"/>
</dbReference>
<dbReference type="SUPFAM" id="SSF52540">
    <property type="entry name" value="P-loop containing nucleoside triphosphate hydrolases"/>
    <property type="match status" value="1"/>
</dbReference>
<evidence type="ECO:0000313" key="4">
    <source>
        <dbReference type="EMBL" id="KAA8495250.1"/>
    </source>
</evidence>
<evidence type="ECO:0000256" key="2">
    <source>
        <dbReference type="ARBA" id="ARBA00022741"/>
    </source>
</evidence>
<dbReference type="GO" id="GO:0005524">
    <property type="term" value="F:ATP binding"/>
    <property type="evidence" value="ECO:0007669"/>
    <property type="project" value="UniProtKB-KW"/>
</dbReference>
<organism evidence="4 5">
    <name type="scientific">Porphyridium purpureum</name>
    <name type="common">Red alga</name>
    <name type="synonym">Porphyridium cruentum</name>
    <dbReference type="NCBI Taxonomy" id="35688"/>
    <lineage>
        <taxon>Eukaryota</taxon>
        <taxon>Rhodophyta</taxon>
        <taxon>Bangiophyceae</taxon>
        <taxon>Porphyridiales</taxon>
        <taxon>Porphyridiaceae</taxon>
        <taxon>Porphyridium</taxon>
    </lineage>
</organism>
<comment type="caution">
    <text evidence="4">The sequence shown here is derived from an EMBL/GenBank/DDBJ whole genome shotgun (WGS) entry which is preliminary data.</text>
</comment>
<dbReference type="InterPro" id="IPR027417">
    <property type="entry name" value="P-loop_NTPase"/>
</dbReference>
<evidence type="ECO:0000313" key="5">
    <source>
        <dbReference type="Proteomes" id="UP000324585"/>
    </source>
</evidence>
<dbReference type="GO" id="GO:0005739">
    <property type="term" value="C:mitochondrion"/>
    <property type="evidence" value="ECO:0007669"/>
    <property type="project" value="TreeGrafter"/>
</dbReference>
<dbReference type="AlphaFoldDB" id="A0A5J4YWD9"/>
<comment type="similarity">
    <text evidence="1">Belongs to the AFG1 ATPase family.</text>
</comment>
<name>A0A5J4YWD9_PORPP</name>
<dbReference type="GO" id="GO:0016887">
    <property type="term" value="F:ATP hydrolysis activity"/>
    <property type="evidence" value="ECO:0007669"/>
    <property type="project" value="InterPro"/>
</dbReference>
<keyword evidence="2" id="KW-0547">Nucleotide-binding</keyword>
<protein>
    <submittedName>
        <fullName evidence="4">Lactation elevated protein 1</fullName>
    </submittedName>
</protein>
<sequence>MYALCRYRSPGLRPTRFGERLLVWAGVSQGRTSVTVNAGSERERVVAEEQLGRLGRLHHAGKVSLDPAQQWVMQRLHELGDQLERFGPVLARYREAVREWHTLVQKLRRDEEERRKGLSGWKKVRFWMDLKLEKVPEVHALTPAQLNAPAEPQFPHSEKPRGVFLHGAVGRGKTMCMDLFWSRARSRGIPGMRVHFHFFVMTLHQWLHEYDICSPSARAQKGWTHPIQALVDKFLDHIHSNTGFGVLCLDEFSMPDIADSRLLSLFLKELLARGTCLVTTSNRFAAEMIELQTFTGEDLQAFSALLRSSCTSLSLDGAIDYRLSLGSVCTESELMHLWPCSASNLNLLRSAWRRECTNARPHGKQPITIRVMFGRTLHIPCRAEQAAWFDFLELCDGPRSSADYVALAQVVKRLYLANVPQMSIQTRDWARRFILLIDSFYDAGSRLILASAVPVERLFDGTGHGIDNAAVAESTQFETESGKRGVSRGNRAFGMGSLYSGADEQFIFHRAVSRLKEMQSARYAAEACEIRSS</sequence>
<keyword evidence="5" id="KW-1185">Reference proteome</keyword>
<evidence type="ECO:0000256" key="1">
    <source>
        <dbReference type="ARBA" id="ARBA00010322"/>
    </source>
</evidence>
<dbReference type="OMA" id="FALERCK"/>
<dbReference type="Proteomes" id="UP000324585">
    <property type="component" value="Unassembled WGS sequence"/>
</dbReference>
<dbReference type="OrthoDB" id="548867at2759"/>
<proteinExistence type="inferred from homology"/>
<dbReference type="Pfam" id="PF03969">
    <property type="entry name" value="AFG1_ATPase"/>
    <property type="match status" value="1"/>
</dbReference>
<evidence type="ECO:0000256" key="3">
    <source>
        <dbReference type="ARBA" id="ARBA00022840"/>
    </source>
</evidence>
<accession>A0A5J4YWD9</accession>
<reference evidence="5" key="1">
    <citation type="journal article" date="2019" name="Nat. Commun.">
        <title>Expansion of phycobilisome linker gene families in mesophilic red algae.</title>
        <authorList>
            <person name="Lee J."/>
            <person name="Kim D."/>
            <person name="Bhattacharya D."/>
            <person name="Yoon H.S."/>
        </authorList>
    </citation>
    <scope>NUCLEOTIDE SEQUENCE [LARGE SCALE GENOMIC DNA]</scope>
    <source>
        <strain evidence="5">CCMP 1328</strain>
    </source>
</reference>
<dbReference type="Gene3D" id="3.40.50.300">
    <property type="entry name" value="P-loop containing nucleotide triphosphate hydrolases"/>
    <property type="match status" value="1"/>
</dbReference>
<dbReference type="NCBIfam" id="NF040713">
    <property type="entry name" value="ZapE"/>
    <property type="match status" value="1"/>
</dbReference>
<gene>
    <name evidence="4" type="ORF">FVE85_1405</name>
</gene>
<keyword evidence="3" id="KW-0067">ATP-binding</keyword>